<dbReference type="OrthoDB" id="6372301at2"/>
<evidence type="ECO:0000256" key="1">
    <source>
        <dbReference type="SAM" id="SignalP"/>
    </source>
</evidence>
<keyword evidence="1" id="KW-0732">Signal</keyword>
<dbReference type="Proteomes" id="UP000000998">
    <property type="component" value="Chromosome"/>
</dbReference>
<dbReference type="eggNOG" id="COG1422">
    <property type="taxonomic scope" value="Bacteria"/>
</dbReference>
<feature type="signal peptide" evidence="1">
    <location>
        <begin position="1"/>
        <end position="22"/>
    </location>
</feature>
<dbReference type="KEGG" id="maq:Maqu_1295"/>
<gene>
    <name evidence="2" type="ordered locus">Maqu_1295</name>
</gene>
<protein>
    <submittedName>
        <fullName evidence="2">Uncharacterized conserved secreted protein with internal repeats</fullName>
    </submittedName>
</protein>
<evidence type="ECO:0000313" key="2">
    <source>
        <dbReference type="EMBL" id="ABM18384.1"/>
    </source>
</evidence>
<organism evidence="2 3">
    <name type="scientific">Marinobacter nauticus (strain ATCC 700491 / DSM 11845 / VT8)</name>
    <name type="common">Marinobacter aquaeolei</name>
    <dbReference type="NCBI Taxonomy" id="351348"/>
    <lineage>
        <taxon>Bacteria</taxon>
        <taxon>Pseudomonadati</taxon>
        <taxon>Pseudomonadota</taxon>
        <taxon>Gammaproteobacteria</taxon>
        <taxon>Pseudomonadales</taxon>
        <taxon>Marinobacteraceae</taxon>
        <taxon>Marinobacter</taxon>
    </lineage>
</organism>
<reference evidence="3" key="1">
    <citation type="journal article" date="2011" name="Appl. Environ. Microbiol.">
        <title>Genomic potential of Marinobacter aquaeolei, a biogeochemical 'opportunitroph'.</title>
        <authorList>
            <person name="Singer E."/>
            <person name="Webb E.A."/>
            <person name="Nelson W.C."/>
            <person name="Heidelberg J.F."/>
            <person name="Ivanova N."/>
            <person name="Pati A."/>
            <person name="Edwards K.J."/>
        </authorList>
    </citation>
    <scope>NUCLEOTIDE SEQUENCE [LARGE SCALE GENOMIC DNA]</scope>
    <source>
        <strain evidence="3">ATCC 700491 / DSM 11845 / VT8</strain>
    </source>
</reference>
<dbReference type="HOGENOM" id="CLU_139721_0_0_6"/>
<dbReference type="EMBL" id="CP000514">
    <property type="protein sequence ID" value="ABM18384.1"/>
    <property type="molecule type" value="Genomic_DNA"/>
</dbReference>
<accession>A1U065</accession>
<name>A1U065_MARN8</name>
<dbReference type="AlphaFoldDB" id="A1U065"/>
<dbReference type="STRING" id="351348.Maqu_1295"/>
<proteinExistence type="predicted"/>
<dbReference type="RefSeq" id="WP_011784793.1">
    <property type="nucleotide sequence ID" value="NC_008740.1"/>
</dbReference>
<feature type="chain" id="PRO_5002638888" evidence="1">
    <location>
        <begin position="23"/>
        <end position="160"/>
    </location>
</feature>
<evidence type="ECO:0000313" key="3">
    <source>
        <dbReference type="Proteomes" id="UP000000998"/>
    </source>
</evidence>
<sequence precursor="true">MISFKGLTATAALLVFPAFVLAHGDQGSWQGHGPGMMMDQEQMQQMHQNWSHMNQLMQRIPDEASPQERQRLMREHREAMQEQMGFMHHGMMGPGMMRGQNGMMGGQHMMNGGGKSKNGGSLSNEQQIQMMQERMDQMQLMMEQMLQYQQNLKVELLMAN</sequence>